<protein>
    <submittedName>
        <fullName evidence="2">FxLD family lantipeptide</fullName>
    </submittedName>
</protein>
<keyword evidence="3" id="KW-1185">Reference proteome</keyword>
<dbReference type="NCBIfam" id="TIGR04363">
    <property type="entry name" value="LD_lanti_pre"/>
    <property type="match status" value="1"/>
</dbReference>
<proteinExistence type="predicted"/>
<gene>
    <name evidence="2" type="primary">fxlA</name>
    <name evidence="2" type="ORF">E1267_11370</name>
</gene>
<dbReference type="InterPro" id="IPR027575">
    <property type="entry name" value="LD_lanti_pre"/>
</dbReference>
<name>A0A4R4NGB0_9ACTN</name>
<sequence>MSARLAETLSTPAVPPPAPALDIEPDFELDITFVESGPEADRLIRMTDDGCGKTCQSACPKTCA</sequence>
<evidence type="ECO:0000313" key="2">
    <source>
        <dbReference type="EMBL" id="TDC08065.1"/>
    </source>
</evidence>
<comment type="caution">
    <text evidence="2">The sequence shown here is derived from an EMBL/GenBank/DDBJ whole genome shotgun (WGS) entry which is preliminary data.</text>
</comment>
<feature type="region of interest" description="Disordered" evidence="1">
    <location>
        <begin position="1"/>
        <end position="22"/>
    </location>
</feature>
<dbReference type="AlphaFoldDB" id="A0A4R4NGB0"/>
<evidence type="ECO:0000313" key="3">
    <source>
        <dbReference type="Proteomes" id="UP000295157"/>
    </source>
</evidence>
<reference evidence="2 3" key="1">
    <citation type="submission" date="2019-02" db="EMBL/GenBank/DDBJ databases">
        <title>Draft genome sequences of novel Actinobacteria.</title>
        <authorList>
            <person name="Sahin N."/>
            <person name="Ay H."/>
            <person name="Saygin H."/>
        </authorList>
    </citation>
    <scope>NUCLEOTIDE SEQUENCE [LARGE SCALE GENOMIC DNA]</scope>
    <source>
        <strain evidence="2 3">KC201</strain>
    </source>
</reference>
<accession>A0A4R4NGB0</accession>
<dbReference type="EMBL" id="SMJZ01000032">
    <property type="protein sequence ID" value="TDC08065.1"/>
    <property type="molecule type" value="Genomic_DNA"/>
</dbReference>
<organism evidence="2 3">
    <name type="scientific">Nonomuraea longispora</name>
    <dbReference type="NCBI Taxonomy" id="1848320"/>
    <lineage>
        <taxon>Bacteria</taxon>
        <taxon>Bacillati</taxon>
        <taxon>Actinomycetota</taxon>
        <taxon>Actinomycetes</taxon>
        <taxon>Streptosporangiales</taxon>
        <taxon>Streptosporangiaceae</taxon>
        <taxon>Nonomuraea</taxon>
    </lineage>
</organism>
<dbReference type="OrthoDB" id="3215713at2"/>
<dbReference type="RefSeq" id="WP_132332395.1">
    <property type="nucleotide sequence ID" value="NZ_SMJZ01000032.1"/>
</dbReference>
<evidence type="ECO:0000256" key="1">
    <source>
        <dbReference type="SAM" id="MobiDB-lite"/>
    </source>
</evidence>
<dbReference type="Proteomes" id="UP000295157">
    <property type="component" value="Unassembled WGS sequence"/>
</dbReference>